<evidence type="ECO:0000313" key="2">
    <source>
        <dbReference type="Proteomes" id="UP000481033"/>
    </source>
</evidence>
<proteinExistence type="predicted"/>
<dbReference type="EMBL" id="QXHD01000004">
    <property type="protein sequence ID" value="NEZ61034.1"/>
    <property type="molecule type" value="Genomic_DNA"/>
</dbReference>
<dbReference type="Proteomes" id="UP000481033">
    <property type="component" value="Unassembled WGS sequence"/>
</dbReference>
<dbReference type="AlphaFoldDB" id="A0A6M0RXX0"/>
<gene>
    <name evidence="1" type="ORF">DXZ20_36450</name>
</gene>
<organism evidence="1 2">
    <name type="scientific">Adonisia turfae CCMR0081</name>
    <dbReference type="NCBI Taxonomy" id="2292702"/>
    <lineage>
        <taxon>Bacteria</taxon>
        <taxon>Bacillati</taxon>
        <taxon>Cyanobacteriota</taxon>
        <taxon>Adonisia</taxon>
        <taxon>Adonisia turfae</taxon>
    </lineage>
</organism>
<evidence type="ECO:0000313" key="1">
    <source>
        <dbReference type="EMBL" id="NEZ61034.1"/>
    </source>
</evidence>
<name>A0A6M0RXX0_9CYAN</name>
<keyword evidence="2" id="KW-1185">Reference proteome</keyword>
<sequence>MYLVVKNSADQPRGTWIPMGAAWQNSDGKGFSLSIDFLPIRMPGKIYDFVLRAPLDDQSDEVPTASIPEEPDF</sequence>
<protein>
    <submittedName>
        <fullName evidence="1">Uncharacterized protein</fullName>
    </submittedName>
</protein>
<comment type="caution">
    <text evidence="1">The sequence shown here is derived from an EMBL/GenBank/DDBJ whole genome shotgun (WGS) entry which is preliminary data.</text>
</comment>
<reference evidence="1 2" key="1">
    <citation type="journal article" date="2020" name="Microb. Ecol.">
        <title>Ecogenomics of the Marine Benthic Filamentous Cyanobacterium Adonisia.</title>
        <authorList>
            <person name="Walter J.M."/>
            <person name="Coutinho F.H."/>
            <person name="Leomil L."/>
            <person name="Hargreaves P.I."/>
            <person name="Campeao M.E."/>
            <person name="Vieira V.V."/>
            <person name="Silva B.S."/>
            <person name="Fistarol G.O."/>
            <person name="Salomon P.S."/>
            <person name="Sawabe T."/>
            <person name="Mino S."/>
            <person name="Hosokawa M."/>
            <person name="Miyashita H."/>
            <person name="Maruyama F."/>
            <person name="van Verk M.C."/>
            <person name="Dutilh B.E."/>
            <person name="Thompson C.C."/>
            <person name="Thompson F.L."/>
        </authorList>
    </citation>
    <scope>NUCLEOTIDE SEQUENCE [LARGE SCALE GENOMIC DNA]</scope>
    <source>
        <strain evidence="1 2">CCMR0081</strain>
    </source>
</reference>
<accession>A0A6M0RXX0</accession>